<dbReference type="eggNOG" id="KOG0157">
    <property type="taxonomic scope" value="Eukaryota"/>
</dbReference>
<dbReference type="GO" id="GO:0004497">
    <property type="term" value="F:monooxygenase activity"/>
    <property type="evidence" value="ECO:0007669"/>
    <property type="project" value="InterPro"/>
</dbReference>
<name>A0A1U7V370_NICSY</name>
<evidence type="ECO:0000256" key="1">
    <source>
        <dbReference type="ARBA" id="ARBA00001971"/>
    </source>
</evidence>
<evidence type="ECO:0000313" key="7">
    <source>
        <dbReference type="RefSeq" id="XP_009762682.1"/>
    </source>
</evidence>
<reference evidence="7" key="2">
    <citation type="submission" date="2025-08" db="UniProtKB">
        <authorList>
            <consortium name="RefSeq"/>
        </authorList>
    </citation>
    <scope>IDENTIFICATION</scope>
    <source>
        <tissue evidence="7">Leaf</tissue>
    </source>
</reference>
<dbReference type="Pfam" id="PF00067">
    <property type="entry name" value="p450"/>
    <property type="match status" value="1"/>
</dbReference>
<dbReference type="GO" id="GO:0016705">
    <property type="term" value="F:oxidoreductase activity, acting on paired donors, with incorporation or reduction of molecular oxygen"/>
    <property type="evidence" value="ECO:0007669"/>
    <property type="project" value="InterPro"/>
</dbReference>
<dbReference type="SUPFAM" id="SSF48264">
    <property type="entry name" value="Cytochrome P450"/>
    <property type="match status" value="1"/>
</dbReference>
<dbReference type="GO" id="GO:0020037">
    <property type="term" value="F:heme binding"/>
    <property type="evidence" value="ECO:0007669"/>
    <property type="project" value="InterPro"/>
</dbReference>
<evidence type="ECO:0000256" key="5">
    <source>
        <dbReference type="ARBA" id="ARBA00023004"/>
    </source>
</evidence>
<keyword evidence="3" id="KW-0479">Metal-binding</keyword>
<evidence type="ECO:0000313" key="6">
    <source>
        <dbReference type="Proteomes" id="UP000189701"/>
    </source>
</evidence>
<dbReference type="AlphaFoldDB" id="A0A1U7V370"/>
<dbReference type="GO" id="GO:0005506">
    <property type="term" value="F:iron ion binding"/>
    <property type="evidence" value="ECO:0007669"/>
    <property type="project" value="InterPro"/>
</dbReference>
<protein>
    <submittedName>
        <fullName evidence="7">Cytochrome P450 94B3-like</fullName>
    </submittedName>
</protein>
<proteinExistence type="inferred from homology"/>
<dbReference type="RefSeq" id="XP_009762682.1">
    <property type="nucleotide sequence ID" value="XM_009764380.1"/>
</dbReference>
<keyword evidence="6" id="KW-1185">Reference proteome</keyword>
<dbReference type="InterPro" id="IPR001128">
    <property type="entry name" value="Cyt_P450"/>
</dbReference>
<dbReference type="Proteomes" id="UP000189701">
    <property type="component" value="Unplaced"/>
</dbReference>
<evidence type="ECO:0000256" key="4">
    <source>
        <dbReference type="ARBA" id="ARBA00023002"/>
    </source>
</evidence>
<dbReference type="InterPro" id="IPR036396">
    <property type="entry name" value="Cyt_P450_sf"/>
</dbReference>
<evidence type="ECO:0000256" key="2">
    <source>
        <dbReference type="ARBA" id="ARBA00010617"/>
    </source>
</evidence>
<dbReference type="Gene3D" id="1.10.630.10">
    <property type="entry name" value="Cytochrome P450"/>
    <property type="match status" value="1"/>
</dbReference>
<evidence type="ECO:0000256" key="3">
    <source>
        <dbReference type="ARBA" id="ARBA00022723"/>
    </source>
</evidence>
<keyword evidence="4" id="KW-0560">Oxidoreductase</keyword>
<comment type="similarity">
    <text evidence="2">Belongs to the cytochrome P450 family.</text>
</comment>
<accession>A0A1U7V370</accession>
<reference evidence="6" key="1">
    <citation type="journal article" date="2013" name="Genome Biol.">
        <title>Reference genomes and transcriptomes of Nicotiana sylvestris and Nicotiana tomentosiformis.</title>
        <authorList>
            <person name="Sierro N."/>
            <person name="Battey J.N."/>
            <person name="Ouadi S."/>
            <person name="Bovet L."/>
            <person name="Goepfert S."/>
            <person name="Bakaher N."/>
            <person name="Peitsch M.C."/>
            <person name="Ivanov N.V."/>
        </authorList>
    </citation>
    <scope>NUCLEOTIDE SEQUENCE [LARGE SCALE GENOMIC DNA]</scope>
</reference>
<comment type="cofactor">
    <cofactor evidence="1">
        <name>heme</name>
        <dbReference type="ChEBI" id="CHEBI:30413"/>
    </cofactor>
</comment>
<gene>
    <name evidence="7" type="primary">LOC104214672</name>
</gene>
<sequence>MGRMEEIWGKDRLEFKPDRWLDEKGVSKSVCPYKFPVFQAGPRVCLGKEMAFTQMKYVLASVLRRFEIKPVNVDKPVFVPLLTAHMAGGFNDEAEVGRLDCGGLAWRDEGVMRRRGTAAAAAGLAAAMVNGEQQWQWSLVDVKQ</sequence>
<keyword evidence="5" id="KW-0408">Iron</keyword>
<organism evidence="6 7">
    <name type="scientific">Nicotiana sylvestris</name>
    <name type="common">Wood tobacco</name>
    <name type="synonym">South American tobacco</name>
    <dbReference type="NCBI Taxonomy" id="4096"/>
    <lineage>
        <taxon>Eukaryota</taxon>
        <taxon>Viridiplantae</taxon>
        <taxon>Streptophyta</taxon>
        <taxon>Embryophyta</taxon>
        <taxon>Tracheophyta</taxon>
        <taxon>Spermatophyta</taxon>
        <taxon>Magnoliopsida</taxon>
        <taxon>eudicotyledons</taxon>
        <taxon>Gunneridae</taxon>
        <taxon>Pentapetalae</taxon>
        <taxon>asterids</taxon>
        <taxon>lamiids</taxon>
        <taxon>Solanales</taxon>
        <taxon>Solanaceae</taxon>
        <taxon>Nicotianoideae</taxon>
        <taxon>Nicotianeae</taxon>
        <taxon>Nicotiana</taxon>
    </lineage>
</organism>
<dbReference type="PANTHER" id="PTHR24296">
    <property type="entry name" value="CYTOCHROME P450"/>
    <property type="match status" value="1"/>
</dbReference>